<dbReference type="Proteomes" id="UP001049176">
    <property type="component" value="Chromosome 5"/>
</dbReference>
<dbReference type="KEGG" id="more:E1B28_008476"/>
<feature type="region of interest" description="Disordered" evidence="1">
    <location>
        <begin position="41"/>
        <end position="143"/>
    </location>
</feature>
<dbReference type="GeneID" id="66077552"/>
<proteinExistence type="predicted"/>
<dbReference type="OrthoDB" id="3202607at2759"/>
<dbReference type="RefSeq" id="XP_043008570.1">
    <property type="nucleotide sequence ID" value="XM_043153286.1"/>
</dbReference>
<evidence type="ECO:0000313" key="2">
    <source>
        <dbReference type="EMBL" id="KAG7092100.1"/>
    </source>
</evidence>
<keyword evidence="3" id="KW-1185">Reference proteome</keyword>
<name>A0A9P7RYM0_9AGAR</name>
<reference evidence="2" key="1">
    <citation type="journal article" date="2021" name="Genome Biol. Evol.">
        <title>The assembled and annotated genome of the fairy-ring fungus Marasmius oreades.</title>
        <authorList>
            <person name="Hiltunen M."/>
            <person name="Ament-Velasquez S.L."/>
            <person name="Johannesson H."/>
        </authorList>
    </citation>
    <scope>NUCLEOTIDE SEQUENCE</scope>
    <source>
        <strain evidence="2">03SP1</strain>
    </source>
</reference>
<evidence type="ECO:0000256" key="1">
    <source>
        <dbReference type="SAM" id="MobiDB-lite"/>
    </source>
</evidence>
<gene>
    <name evidence="2" type="ORF">E1B28_008476</name>
</gene>
<comment type="caution">
    <text evidence="2">The sequence shown here is derived from an EMBL/GenBank/DDBJ whole genome shotgun (WGS) entry which is preliminary data.</text>
</comment>
<feature type="region of interest" description="Disordered" evidence="1">
    <location>
        <begin position="245"/>
        <end position="287"/>
    </location>
</feature>
<dbReference type="EMBL" id="CM032185">
    <property type="protein sequence ID" value="KAG7092100.1"/>
    <property type="molecule type" value="Genomic_DNA"/>
</dbReference>
<protein>
    <submittedName>
        <fullName evidence="2">Uncharacterized protein</fullName>
    </submittedName>
</protein>
<sequence>MASFFARETEGSRELFTGPHFFQVSTDFDVEEGLEVLEKKRGMKEFAEMDGLDGGEDQASSVLSPPEDSEPPVAPPPSKSPLSLASSDQDLRATKRAKLSHELPEKSRSRHPKAEKRDRRKRMQQRPARNLARQEQQGASGLSCKQVAARKGIKAATENAVSTSLDAGQVRAAETGWTGVRRPRENKKTHTLQEAIDAGLQLFEWDGRSTHLLVTKKGVCLAVLAGTVSDDLKLQEELREAERQLNEAGSSIQFTRKEQNNDRGTSPAVARGVSHGGGQTEPKILSHSKKTKDALDQLVELPLFRRLSGQANHFLRFYAPRAYDFQAKGLEALVNHDARLKLNFKATAFAACTWNFGPQFVSFPHLDANNSAYTWCAITPMGDFDPKHGGHLILWDLGLVIQFPPGATVLIPSALLVHSNTCVREGETRHSFIQYSAGALFRWVSNGFQTKAKWEAQATEEMKCKRQEEDKERVKKGFEMFSTVQEIRERYKSMVGNS</sequence>
<organism evidence="2 3">
    <name type="scientific">Marasmius oreades</name>
    <name type="common">fairy-ring Marasmius</name>
    <dbReference type="NCBI Taxonomy" id="181124"/>
    <lineage>
        <taxon>Eukaryota</taxon>
        <taxon>Fungi</taxon>
        <taxon>Dikarya</taxon>
        <taxon>Basidiomycota</taxon>
        <taxon>Agaricomycotina</taxon>
        <taxon>Agaricomycetes</taxon>
        <taxon>Agaricomycetidae</taxon>
        <taxon>Agaricales</taxon>
        <taxon>Marasmiineae</taxon>
        <taxon>Marasmiaceae</taxon>
        <taxon>Marasmius</taxon>
    </lineage>
</organism>
<accession>A0A9P7RYM0</accession>
<dbReference type="AlphaFoldDB" id="A0A9P7RYM0"/>
<feature type="compositionally biased region" description="Basic and acidic residues" evidence="1">
    <location>
        <begin position="89"/>
        <end position="107"/>
    </location>
</feature>
<feature type="compositionally biased region" description="Basic residues" evidence="1">
    <location>
        <begin position="108"/>
        <end position="124"/>
    </location>
</feature>
<dbReference type="Gene3D" id="3.60.130.30">
    <property type="match status" value="1"/>
</dbReference>
<evidence type="ECO:0000313" key="3">
    <source>
        <dbReference type="Proteomes" id="UP001049176"/>
    </source>
</evidence>